<keyword evidence="3" id="KW-1185">Reference proteome</keyword>
<proteinExistence type="predicted"/>
<gene>
    <name evidence="2" type="ORF">BEMITA_LOCUS4775</name>
</gene>
<sequence length="157" mass="18060">MPYMSLDDLLMMGTFCQIVEDLQRVHRTLDEHGRILRRLENYAAGLGIKPKPEYETCYQESLSHFQKRKKKGLPASVIEEIKKSQKKNSGEDTKQNQGTEESEVKETASKKRRNRKKKQLSKKEGLSENQGKTQDELHCQMSDETSSGENSKQENSP</sequence>
<dbReference type="AlphaFoldDB" id="A0A9P0F205"/>
<name>A0A9P0F205_BEMTA</name>
<feature type="compositionally biased region" description="Polar residues" evidence="1">
    <location>
        <begin position="142"/>
        <end position="157"/>
    </location>
</feature>
<dbReference type="KEGG" id="btab:109039639"/>
<feature type="compositionally biased region" description="Basic residues" evidence="1">
    <location>
        <begin position="110"/>
        <end position="120"/>
    </location>
</feature>
<protein>
    <submittedName>
        <fullName evidence="2">Uncharacterized protein</fullName>
    </submittedName>
</protein>
<organism evidence="2 3">
    <name type="scientific">Bemisia tabaci</name>
    <name type="common">Sweetpotato whitefly</name>
    <name type="synonym">Aleurodes tabaci</name>
    <dbReference type="NCBI Taxonomy" id="7038"/>
    <lineage>
        <taxon>Eukaryota</taxon>
        <taxon>Metazoa</taxon>
        <taxon>Ecdysozoa</taxon>
        <taxon>Arthropoda</taxon>
        <taxon>Hexapoda</taxon>
        <taxon>Insecta</taxon>
        <taxon>Pterygota</taxon>
        <taxon>Neoptera</taxon>
        <taxon>Paraneoptera</taxon>
        <taxon>Hemiptera</taxon>
        <taxon>Sternorrhyncha</taxon>
        <taxon>Aleyrodoidea</taxon>
        <taxon>Aleyrodidae</taxon>
        <taxon>Aleyrodinae</taxon>
        <taxon>Bemisia</taxon>
    </lineage>
</organism>
<feature type="compositionally biased region" description="Basic and acidic residues" evidence="1">
    <location>
        <begin position="79"/>
        <end position="94"/>
    </location>
</feature>
<dbReference type="EMBL" id="OU963863">
    <property type="protein sequence ID" value="CAH0385557.1"/>
    <property type="molecule type" value="Genomic_DNA"/>
</dbReference>
<feature type="region of interest" description="Disordered" evidence="1">
    <location>
        <begin position="66"/>
        <end position="157"/>
    </location>
</feature>
<reference evidence="2" key="1">
    <citation type="submission" date="2021-12" db="EMBL/GenBank/DDBJ databases">
        <authorList>
            <person name="King R."/>
        </authorList>
    </citation>
    <scope>NUCLEOTIDE SEQUENCE</scope>
</reference>
<accession>A0A9P0F205</accession>
<evidence type="ECO:0000313" key="3">
    <source>
        <dbReference type="Proteomes" id="UP001152759"/>
    </source>
</evidence>
<evidence type="ECO:0000313" key="2">
    <source>
        <dbReference type="EMBL" id="CAH0385557.1"/>
    </source>
</evidence>
<evidence type="ECO:0000256" key="1">
    <source>
        <dbReference type="SAM" id="MobiDB-lite"/>
    </source>
</evidence>
<dbReference type="Proteomes" id="UP001152759">
    <property type="component" value="Chromosome 2"/>
</dbReference>